<sequence>MMKLWNLQDFSCLKTFEGHDASVLKVIFVSRGSQLLTSGSDGLVKLWTIKTNECVKTLDAHQDKVWGLHGSHKDDKIVTGSADSNIIVWEDVTEVELAEEQAKQEDQILKQQELSNLLHEKKYVKALGLAISLDQPHTVLTVIKAIRQSEHSRDLLESTLLKLRVDQKEALLRYCVVWNTNARNCLDAQSVLQVLLTHLPPEELLQFQGVRTHLEGLIPYTERHMERIDRLLQASMFLNYMWQKMRVAGAASSVDQDEEMDTTPLTQTQPLFFVDKDKAKGSSDERRGNDSDGGQDEDPDCCKEEEEEEVAEDDDDSDSSDGKESASLDENDSDEDHEVFEEQTPVSDSDQSPRQMEASVNPTITVNEPEKTLPSVNRSGRMNLFSLMQSISELDDEDKGHEQLPGSPRRSPGHRRRSQGRRGLIHQRACVDVSPEPRCLAESGQGDR</sequence>
<dbReference type="GO" id="GO:0034511">
    <property type="term" value="F:U3 snoRNA binding"/>
    <property type="evidence" value="ECO:0007669"/>
    <property type="project" value="TreeGrafter"/>
</dbReference>
<dbReference type="GO" id="GO:0000472">
    <property type="term" value="P:endonucleolytic cleavage to generate mature 5'-end of SSU-rRNA from (SSU-rRNA, 5.8S rRNA, LSU-rRNA)"/>
    <property type="evidence" value="ECO:0007669"/>
    <property type="project" value="TreeGrafter"/>
</dbReference>
<feature type="compositionally biased region" description="Basic and acidic residues" evidence="6">
    <location>
        <begin position="274"/>
        <end position="290"/>
    </location>
</feature>
<dbReference type="SUPFAM" id="SSF50978">
    <property type="entry name" value="WD40 repeat-like"/>
    <property type="match status" value="1"/>
</dbReference>
<feature type="repeat" description="WD" evidence="5">
    <location>
        <begin position="58"/>
        <end position="90"/>
    </location>
</feature>
<protein>
    <submittedName>
        <fullName evidence="8">Transducin (Beta)-like 3</fullName>
    </submittedName>
</protein>
<dbReference type="PANTHER" id="PTHR19854">
    <property type="entry name" value="TRANSDUCIN BETA-LIKE 3"/>
    <property type="match status" value="1"/>
</dbReference>
<keyword evidence="4" id="KW-0539">Nucleus</keyword>
<dbReference type="Pfam" id="PF08625">
    <property type="entry name" value="Utp13"/>
    <property type="match status" value="1"/>
</dbReference>
<evidence type="ECO:0000256" key="4">
    <source>
        <dbReference type="ARBA" id="ARBA00023242"/>
    </source>
</evidence>
<dbReference type="InterPro" id="IPR036322">
    <property type="entry name" value="WD40_repeat_dom_sf"/>
</dbReference>
<evidence type="ECO:0000256" key="2">
    <source>
        <dbReference type="ARBA" id="ARBA00022574"/>
    </source>
</evidence>
<feature type="domain" description="U3 small nucleolar RNA-associated protein 13 C-terminal" evidence="7">
    <location>
        <begin position="111"/>
        <end position="245"/>
    </location>
</feature>
<dbReference type="InterPro" id="IPR001680">
    <property type="entry name" value="WD40_rpt"/>
</dbReference>
<feature type="compositionally biased region" description="Basic residues" evidence="6">
    <location>
        <begin position="411"/>
        <end position="425"/>
    </location>
</feature>
<gene>
    <name evidence="8" type="primary">TBL3</name>
</gene>
<evidence type="ECO:0000313" key="8">
    <source>
        <dbReference type="EMBL" id="SBQ28616.1"/>
    </source>
</evidence>
<accession>A0A1A8D5J2</accession>
<dbReference type="InterPro" id="IPR015943">
    <property type="entry name" value="WD40/YVTN_repeat-like_dom_sf"/>
</dbReference>
<dbReference type="GO" id="GO:0032040">
    <property type="term" value="C:small-subunit processome"/>
    <property type="evidence" value="ECO:0007669"/>
    <property type="project" value="InterPro"/>
</dbReference>
<proteinExistence type="predicted"/>
<reference evidence="8" key="2">
    <citation type="submission" date="2016-06" db="EMBL/GenBank/DDBJ databases">
        <title>The genome of a short-lived fish provides insights into sex chromosome evolution and the genetic control of aging.</title>
        <authorList>
            <person name="Reichwald K."/>
            <person name="Felder M."/>
            <person name="Petzold A."/>
            <person name="Koch P."/>
            <person name="Groth M."/>
            <person name="Platzer M."/>
        </authorList>
    </citation>
    <scope>NUCLEOTIDE SEQUENCE</scope>
    <source>
        <tissue evidence="8">Brain</tissue>
    </source>
</reference>
<feature type="compositionally biased region" description="Acidic residues" evidence="6">
    <location>
        <begin position="293"/>
        <end position="319"/>
    </location>
</feature>
<feature type="compositionally biased region" description="Polar residues" evidence="6">
    <location>
        <begin position="374"/>
        <end position="392"/>
    </location>
</feature>
<dbReference type="SMART" id="SM00320">
    <property type="entry name" value="WD40"/>
    <property type="match status" value="2"/>
</dbReference>
<dbReference type="InterPro" id="IPR013934">
    <property type="entry name" value="Utp13_C"/>
</dbReference>
<organism evidence="8">
    <name type="scientific">Nothobranchius kadleci</name>
    <name type="common">African annual killifish</name>
    <dbReference type="NCBI Taxonomy" id="1051664"/>
    <lineage>
        <taxon>Eukaryota</taxon>
        <taxon>Metazoa</taxon>
        <taxon>Chordata</taxon>
        <taxon>Craniata</taxon>
        <taxon>Vertebrata</taxon>
        <taxon>Euteleostomi</taxon>
        <taxon>Actinopterygii</taxon>
        <taxon>Neopterygii</taxon>
        <taxon>Teleostei</taxon>
        <taxon>Neoteleostei</taxon>
        <taxon>Acanthomorphata</taxon>
        <taxon>Ovalentaria</taxon>
        <taxon>Atherinomorphae</taxon>
        <taxon>Cyprinodontiformes</taxon>
        <taxon>Nothobranchiidae</taxon>
        <taxon>Nothobranchius</taxon>
    </lineage>
</organism>
<evidence type="ECO:0000259" key="7">
    <source>
        <dbReference type="Pfam" id="PF08625"/>
    </source>
</evidence>
<comment type="subcellular location">
    <subcellularLocation>
        <location evidence="1">Nucleus</location>
        <location evidence="1">Nucleolus</location>
    </subcellularLocation>
</comment>
<dbReference type="PROSITE" id="PS50294">
    <property type="entry name" value="WD_REPEATS_REGION"/>
    <property type="match status" value="2"/>
</dbReference>
<evidence type="ECO:0000256" key="3">
    <source>
        <dbReference type="ARBA" id="ARBA00022737"/>
    </source>
</evidence>
<evidence type="ECO:0000256" key="6">
    <source>
        <dbReference type="SAM" id="MobiDB-lite"/>
    </source>
</evidence>
<dbReference type="PROSITE" id="PS50082">
    <property type="entry name" value="WD_REPEATS_2"/>
    <property type="match status" value="2"/>
</dbReference>
<evidence type="ECO:0000256" key="1">
    <source>
        <dbReference type="ARBA" id="ARBA00004604"/>
    </source>
</evidence>
<keyword evidence="3" id="KW-0677">Repeat</keyword>
<feature type="compositionally biased region" description="Polar residues" evidence="6">
    <location>
        <begin position="344"/>
        <end position="366"/>
    </location>
</feature>
<reference evidence="8" key="1">
    <citation type="submission" date="2016-05" db="EMBL/GenBank/DDBJ databases">
        <authorList>
            <person name="Lavstsen T."/>
            <person name="Jespersen J.S."/>
        </authorList>
    </citation>
    <scope>NUCLEOTIDE SEQUENCE</scope>
    <source>
        <tissue evidence="8">Brain</tissue>
    </source>
</reference>
<dbReference type="GO" id="GO:0030686">
    <property type="term" value="C:90S preribosome"/>
    <property type="evidence" value="ECO:0007669"/>
    <property type="project" value="TreeGrafter"/>
</dbReference>
<name>A0A1A8D5J2_NOTKA</name>
<dbReference type="PANTHER" id="PTHR19854:SF15">
    <property type="entry name" value="TRANSDUCIN BETA-LIKE PROTEIN 3"/>
    <property type="match status" value="1"/>
</dbReference>
<keyword evidence="2 5" id="KW-0853">WD repeat</keyword>
<dbReference type="Gene3D" id="2.130.10.10">
    <property type="entry name" value="YVTN repeat-like/Quinoprotein amine dehydrogenase"/>
    <property type="match status" value="1"/>
</dbReference>
<feature type="compositionally biased region" description="Acidic residues" evidence="6">
    <location>
        <begin position="327"/>
        <end position="341"/>
    </location>
</feature>
<feature type="region of interest" description="Disordered" evidence="6">
    <location>
        <begin position="255"/>
        <end position="448"/>
    </location>
</feature>
<dbReference type="AlphaFoldDB" id="A0A1A8D5J2"/>
<feature type="repeat" description="WD" evidence="5">
    <location>
        <begin position="16"/>
        <end position="57"/>
    </location>
</feature>
<dbReference type="EMBL" id="HAEA01000136">
    <property type="protein sequence ID" value="SBQ28616.1"/>
    <property type="molecule type" value="Transcribed_RNA"/>
</dbReference>
<dbReference type="GO" id="GO:0000480">
    <property type="term" value="P:endonucleolytic cleavage in 5'-ETS of tricistronic rRNA transcript (SSU-rRNA, 5.8S rRNA, LSU-rRNA)"/>
    <property type="evidence" value="ECO:0007669"/>
    <property type="project" value="TreeGrafter"/>
</dbReference>
<dbReference type="Pfam" id="PF00400">
    <property type="entry name" value="WD40"/>
    <property type="match status" value="2"/>
</dbReference>
<evidence type="ECO:0000256" key="5">
    <source>
        <dbReference type="PROSITE-ProRule" id="PRU00221"/>
    </source>
</evidence>